<feature type="active site" description="Proton donor/acceptor" evidence="5">
    <location>
        <position position="201"/>
    </location>
</feature>
<dbReference type="GO" id="GO:0006096">
    <property type="term" value="P:glycolytic process"/>
    <property type="evidence" value="ECO:0007669"/>
    <property type="project" value="UniProtKB-KW"/>
</dbReference>
<dbReference type="PANTHER" id="PTHR11931">
    <property type="entry name" value="PHOSPHOGLYCERATE MUTASE"/>
    <property type="match status" value="1"/>
</dbReference>
<comment type="caution">
    <text evidence="8">The sequence shown here is derived from an EMBL/GenBank/DDBJ whole genome shotgun (WGS) entry which is preliminary data.</text>
</comment>
<evidence type="ECO:0000256" key="1">
    <source>
        <dbReference type="ARBA" id="ARBA00006717"/>
    </source>
</evidence>
<evidence type="ECO:0000256" key="6">
    <source>
        <dbReference type="PIRSR" id="PIRSR613078-2"/>
    </source>
</evidence>
<dbReference type="InterPro" id="IPR029033">
    <property type="entry name" value="His_PPase_superfam"/>
</dbReference>
<dbReference type="InterPro" id="IPR001345">
    <property type="entry name" value="PG/BPGM_mutase_AS"/>
</dbReference>
<dbReference type="EMBL" id="CAUOFW020002502">
    <property type="protein sequence ID" value="CAK9154218.1"/>
    <property type="molecule type" value="Genomic_DNA"/>
</dbReference>
<dbReference type="SMART" id="SM00855">
    <property type="entry name" value="PGAM"/>
    <property type="match status" value="1"/>
</dbReference>
<comment type="similarity">
    <text evidence="1">Belongs to the phosphoglycerate mutase family. BPG-dependent PGAM subfamily.</text>
</comment>
<organism evidence="8 9">
    <name type="scientific">Ilex paraguariensis</name>
    <name type="common">yerba mate</name>
    <dbReference type="NCBI Taxonomy" id="185542"/>
    <lineage>
        <taxon>Eukaryota</taxon>
        <taxon>Viridiplantae</taxon>
        <taxon>Streptophyta</taxon>
        <taxon>Embryophyta</taxon>
        <taxon>Tracheophyta</taxon>
        <taxon>Spermatophyta</taxon>
        <taxon>Magnoliopsida</taxon>
        <taxon>eudicotyledons</taxon>
        <taxon>Gunneridae</taxon>
        <taxon>Pentapetalae</taxon>
        <taxon>asterids</taxon>
        <taxon>campanulids</taxon>
        <taxon>Aquifoliales</taxon>
        <taxon>Aquifoliaceae</taxon>
        <taxon>Ilex</taxon>
    </lineage>
</organism>
<dbReference type="GO" id="GO:0004619">
    <property type="term" value="F:phosphoglycerate mutase activity"/>
    <property type="evidence" value="ECO:0007669"/>
    <property type="project" value="UniProtKB-EC"/>
</dbReference>
<evidence type="ECO:0000313" key="9">
    <source>
        <dbReference type="Proteomes" id="UP001642360"/>
    </source>
</evidence>
<dbReference type="InterPro" id="IPR013078">
    <property type="entry name" value="His_Pase_superF_clade-1"/>
</dbReference>
<dbReference type="Gene3D" id="3.40.50.1240">
    <property type="entry name" value="Phosphoglycerate mutase-like"/>
    <property type="match status" value="1"/>
</dbReference>
<dbReference type="InterPro" id="IPR005952">
    <property type="entry name" value="Phosphogly_mut1"/>
</dbReference>
<protein>
    <recommendedName>
        <fullName evidence="2">phosphoglycerate mutase (2,3-diphosphoglycerate-dependent)</fullName>
        <ecNumber evidence="2">5.4.2.11</ecNumber>
    </recommendedName>
</protein>
<evidence type="ECO:0000256" key="3">
    <source>
        <dbReference type="ARBA" id="ARBA00023152"/>
    </source>
</evidence>
<dbReference type="HAMAP" id="MF_01039">
    <property type="entry name" value="PGAM_GpmA"/>
    <property type="match status" value="1"/>
</dbReference>
<feature type="binding site" evidence="6">
    <location>
        <begin position="110"/>
        <end position="111"/>
    </location>
    <ligand>
        <name>substrate</name>
    </ligand>
</feature>
<evidence type="ECO:0000313" key="8">
    <source>
        <dbReference type="EMBL" id="CAK9154218.1"/>
    </source>
</evidence>
<feature type="binding site" evidence="6">
    <location>
        <begin position="201"/>
        <end position="204"/>
    </location>
    <ligand>
        <name>substrate</name>
    </ligand>
</feature>
<gene>
    <name evidence="8" type="ORF">ILEXP_LOCUS22526</name>
</gene>
<feature type="site" description="Transition state stabilizer" evidence="7">
    <location>
        <position position="271"/>
    </location>
</feature>
<keyword evidence="4" id="KW-0413">Isomerase</keyword>
<reference evidence="8 9" key="1">
    <citation type="submission" date="2024-02" db="EMBL/GenBank/DDBJ databases">
        <authorList>
            <person name="Vignale AGUSTIN F."/>
            <person name="Sosa J E."/>
            <person name="Modenutti C."/>
        </authorList>
    </citation>
    <scope>NUCLEOTIDE SEQUENCE [LARGE SCALE GENOMIC DNA]</scope>
</reference>
<evidence type="ECO:0000256" key="7">
    <source>
        <dbReference type="PIRSR" id="PIRSR613078-3"/>
    </source>
</evidence>
<evidence type="ECO:0000256" key="4">
    <source>
        <dbReference type="ARBA" id="ARBA00023235"/>
    </source>
</evidence>
<accession>A0ABC8SAH0</accession>
<name>A0ABC8SAH0_9AQUA</name>
<dbReference type="PROSITE" id="PS00175">
    <property type="entry name" value="PG_MUTASE"/>
    <property type="match status" value="1"/>
</dbReference>
<dbReference type="SUPFAM" id="SSF53254">
    <property type="entry name" value="Phosphoglycerate mutase-like"/>
    <property type="match status" value="1"/>
</dbReference>
<evidence type="ECO:0000256" key="2">
    <source>
        <dbReference type="ARBA" id="ARBA00012028"/>
    </source>
</evidence>
<feature type="active site" description="Tele-phosphohistidine intermediate" evidence="5">
    <location>
        <position position="98"/>
    </location>
</feature>
<proteinExistence type="inferred from homology"/>
<feature type="binding site" evidence="6">
    <location>
        <begin position="228"/>
        <end position="229"/>
    </location>
    <ligand>
        <name>substrate</name>
    </ligand>
</feature>
<feature type="binding site" evidence="6">
    <location>
        <position position="212"/>
    </location>
    <ligand>
        <name>substrate</name>
    </ligand>
</feature>
<keyword evidence="3" id="KW-0324">Glycolysis</keyword>
<evidence type="ECO:0000256" key="5">
    <source>
        <dbReference type="PIRSR" id="PIRSR613078-1"/>
    </source>
</evidence>
<dbReference type="NCBIfam" id="NF002217">
    <property type="entry name" value="PRK01112.1"/>
    <property type="match status" value="1"/>
</dbReference>
<dbReference type="EC" id="5.4.2.11" evidence="2"/>
<sequence length="335" mass="37672">MAATASHQAFRTLQFHGCFNNYGFPQECGNASVRLISKGFKINVGLLRGGSYCSRKRSFSVIRSSTSQTTVLNPVLSPSSNNEPKKKTNEAALILIRHGESLWNEKNLFTGCVDVPLTKKGIEEAIEAGKKISNIPVDMIYTSALIRAQMTAMLAMTQHRRKKVPIIMHNESEQAKAWSQIFSEETKKQCIPVETAWQLNERMYGELQGLNKQETADRYGKEQVHEWRRSYDTPPPNGESLEMCAQRAVAYFKEQIEPQLLSGKNVMIAAHGNSLRSIIMYLDKLTSQEVISLELATGIPMLYIFKEGRFIRRGSPPGPTEAGVYAYTKVYHFAI</sequence>
<feature type="binding site" evidence="6">
    <location>
        <begin position="97"/>
        <end position="104"/>
    </location>
    <ligand>
        <name>substrate</name>
    </ligand>
</feature>
<dbReference type="Proteomes" id="UP001642360">
    <property type="component" value="Unassembled WGS sequence"/>
</dbReference>
<feature type="binding site" evidence="6">
    <location>
        <begin position="272"/>
        <end position="273"/>
    </location>
    <ligand>
        <name>substrate</name>
    </ligand>
</feature>
<dbReference type="AlphaFoldDB" id="A0ABC8SAH0"/>
<keyword evidence="9" id="KW-1185">Reference proteome</keyword>
<feature type="binding site" evidence="6">
    <location>
        <position position="147"/>
    </location>
    <ligand>
        <name>substrate</name>
    </ligand>
</feature>
<dbReference type="Pfam" id="PF00300">
    <property type="entry name" value="His_Phos_1"/>
    <property type="match status" value="2"/>
</dbReference>
<dbReference type="CDD" id="cd07067">
    <property type="entry name" value="HP_PGM_like"/>
    <property type="match status" value="1"/>
</dbReference>